<reference evidence="2 3" key="1">
    <citation type="submission" date="2016-04" db="EMBL/GenBank/DDBJ databases">
        <authorList>
            <person name="Qiu J."/>
        </authorList>
    </citation>
    <scope>NUCLEOTIDE SEQUENCE [LARGE SCALE GENOMIC DNA]</scope>
    <source>
        <strain evidence="2 3">JQ581</strain>
    </source>
</reference>
<accession>A0AAP9N0M6</accession>
<dbReference type="Gene3D" id="3.30.50.20">
    <property type="entry name" value="prophage-derive protein ybcO"/>
    <property type="match status" value="1"/>
</dbReference>
<evidence type="ECO:0000259" key="1">
    <source>
        <dbReference type="Pfam" id="PF13392"/>
    </source>
</evidence>
<dbReference type="Pfam" id="PF07102">
    <property type="entry name" value="YbcO"/>
    <property type="match status" value="1"/>
</dbReference>
<name>A0AAP9N0M6_PSEPU</name>
<dbReference type="Pfam" id="PF13392">
    <property type="entry name" value="HNH_3"/>
    <property type="match status" value="1"/>
</dbReference>
<gene>
    <name evidence="2" type="ORF">A3L25_018520</name>
</gene>
<dbReference type="InterPro" id="IPR003615">
    <property type="entry name" value="HNH_nuc"/>
</dbReference>
<feature type="domain" description="HNH nuclease" evidence="1">
    <location>
        <begin position="105"/>
        <end position="148"/>
    </location>
</feature>
<dbReference type="Proteomes" id="UP000076857">
    <property type="component" value="Chromosome"/>
</dbReference>
<organism evidence="2 3">
    <name type="scientific">Pseudomonas putida</name>
    <name type="common">Arthrobacter siderocapsulatus</name>
    <dbReference type="NCBI Taxonomy" id="303"/>
    <lineage>
        <taxon>Bacteria</taxon>
        <taxon>Pseudomonadati</taxon>
        <taxon>Pseudomonadota</taxon>
        <taxon>Gammaproteobacteria</taxon>
        <taxon>Pseudomonadales</taxon>
        <taxon>Pseudomonadaceae</taxon>
        <taxon>Pseudomonas</taxon>
    </lineage>
</organism>
<dbReference type="SUPFAM" id="SSF54060">
    <property type="entry name" value="His-Me finger endonucleases"/>
    <property type="match status" value="1"/>
</dbReference>
<dbReference type="InterPro" id="IPR010774">
    <property type="entry name" value="YbcO"/>
</dbReference>
<evidence type="ECO:0000313" key="3">
    <source>
        <dbReference type="Proteomes" id="UP000076857"/>
    </source>
</evidence>
<dbReference type="Gene3D" id="3.90.75.20">
    <property type="match status" value="1"/>
</dbReference>
<evidence type="ECO:0000313" key="2">
    <source>
        <dbReference type="EMBL" id="QJQ11332.1"/>
    </source>
</evidence>
<proteinExistence type="predicted"/>
<protein>
    <submittedName>
        <fullName evidence="2">DUF1364 family protein</fullName>
    </submittedName>
</protein>
<sequence>MKVVSKKIRESARGQDCTVRLIGICNFNPETTVLAHLPCGQKGMGMKGFDTVAIHGFEGLYAITSDGQVLSAKKGWKPLRPGIKPGGYQFVGLYSGQKAKPSYRMIHRLVAEAFIPNPESKDEVNHLDGNKLNNQAANLEWSTRSENAAHGFANGLIPSGASSYQSKLSPAQALEVLSAEGSYKTLAAEYGVSAQTICNIKRGKTYKLELAEVSK</sequence>
<dbReference type="AlphaFoldDB" id="A0AAP9N0M6"/>
<dbReference type="InterPro" id="IPR044925">
    <property type="entry name" value="His-Me_finger_sf"/>
</dbReference>
<reference evidence="2 3" key="2">
    <citation type="submission" date="2020-04" db="EMBL/GenBank/DDBJ databases">
        <title>Complete genome sequence of Pseudomonas putida strain JQ581.</title>
        <authorList>
            <person name="Mu Y."/>
        </authorList>
    </citation>
    <scope>NUCLEOTIDE SEQUENCE [LARGE SCALE GENOMIC DNA]</scope>
    <source>
        <strain evidence="2 3">JQ581</strain>
    </source>
</reference>
<dbReference type="EMBL" id="CP050951">
    <property type="protein sequence ID" value="QJQ11332.1"/>
    <property type="molecule type" value="Genomic_DNA"/>
</dbReference>